<protein>
    <recommendedName>
        <fullName evidence="6">Peptidase M16 C-terminal domain-containing protein</fullName>
    </recommendedName>
</protein>
<dbReference type="InterPro" id="IPR050361">
    <property type="entry name" value="MPP/UQCRC_Complex"/>
</dbReference>
<dbReference type="AlphaFoldDB" id="A0A2M7XLR5"/>
<evidence type="ECO:0000313" key="5">
    <source>
        <dbReference type="Proteomes" id="UP000230062"/>
    </source>
</evidence>
<dbReference type="Gene3D" id="3.30.830.10">
    <property type="entry name" value="Metalloenzyme, LuxS/M16 peptidase-like"/>
    <property type="match status" value="2"/>
</dbReference>
<reference evidence="5" key="1">
    <citation type="submission" date="2017-09" db="EMBL/GenBank/DDBJ databases">
        <title>Depth-based differentiation of microbial function through sediment-hosted aquifers and enrichment of novel symbionts in the deep terrestrial subsurface.</title>
        <authorList>
            <person name="Probst A.J."/>
            <person name="Ladd B."/>
            <person name="Jarett J.K."/>
            <person name="Geller-Mcgrath D.E."/>
            <person name="Sieber C.M.K."/>
            <person name="Emerson J.B."/>
            <person name="Anantharaman K."/>
            <person name="Thomas B.C."/>
            <person name="Malmstrom R."/>
            <person name="Stieglmeier M."/>
            <person name="Klingl A."/>
            <person name="Woyke T."/>
            <person name="Ryan C.M."/>
            <person name="Banfield J.F."/>
        </authorList>
    </citation>
    <scope>NUCLEOTIDE SEQUENCE [LARGE SCALE GENOMIC DNA]</scope>
</reference>
<dbReference type="GO" id="GO:0046872">
    <property type="term" value="F:metal ion binding"/>
    <property type="evidence" value="ECO:0007669"/>
    <property type="project" value="InterPro"/>
</dbReference>
<dbReference type="EMBL" id="PFWP01000031">
    <property type="protein sequence ID" value="PJA49756.1"/>
    <property type="molecule type" value="Genomic_DNA"/>
</dbReference>
<gene>
    <name evidence="4" type="ORF">CO169_01185</name>
</gene>
<dbReference type="InterPro" id="IPR011765">
    <property type="entry name" value="Pept_M16_N"/>
</dbReference>
<evidence type="ECO:0000313" key="4">
    <source>
        <dbReference type="EMBL" id="PJA49756.1"/>
    </source>
</evidence>
<dbReference type="Proteomes" id="UP000230062">
    <property type="component" value="Unassembled WGS sequence"/>
</dbReference>
<proteinExistence type="inferred from homology"/>
<evidence type="ECO:0000259" key="2">
    <source>
        <dbReference type="Pfam" id="PF00675"/>
    </source>
</evidence>
<evidence type="ECO:0000256" key="1">
    <source>
        <dbReference type="ARBA" id="ARBA00007261"/>
    </source>
</evidence>
<dbReference type="Pfam" id="PF05193">
    <property type="entry name" value="Peptidase_M16_C"/>
    <property type="match status" value="1"/>
</dbReference>
<dbReference type="InterPro" id="IPR011249">
    <property type="entry name" value="Metalloenz_LuxS/M16"/>
</dbReference>
<feature type="domain" description="Peptidase M16 C-terminal" evidence="3">
    <location>
        <begin position="120"/>
        <end position="294"/>
    </location>
</feature>
<comment type="caution">
    <text evidence="4">The sequence shown here is derived from an EMBL/GenBank/DDBJ whole genome shotgun (WGS) entry which is preliminary data.</text>
</comment>
<evidence type="ECO:0008006" key="6">
    <source>
        <dbReference type="Google" id="ProtNLM"/>
    </source>
</evidence>
<dbReference type="PANTHER" id="PTHR11851:SF49">
    <property type="entry name" value="MITOCHONDRIAL-PROCESSING PEPTIDASE SUBUNIT ALPHA"/>
    <property type="match status" value="1"/>
</dbReference>
<dbReference type="PANTHER" id="PTHR11851">
    <property type="entry name" value="METALLOPROTEASE"/>
    <property type="match status" value="1"/>
</dbReference>
<evidence type="ECO:0000259" key="3">
    <source>
        <dbReference type="Pfam" id="PF05193"/>
    </source>
</evidence>
<organism evidence="4 5">
    <name type="scientific">Candidatus Shapirobacteria bacterium CG_4_9_14_3_um_filter_39_13</name>
    <dbReference type="NCBI Taxonomy" id="1974479"/>
    <lineage>
        <taxon>Bacteria</taxon>
        <taxon>Candidatus Shapironibacteriota</taxon>
    </lineage>
</organism>
<dbReference type="SUPFAM" id="SSF63411">
    <property type="entry name" value="LuxS/MPP-like metallohydrolase"/>
    <property type="match status" value="2"/>
</dbReference>
<name>A0A2M7XLR5_9BACT</name>
<accession>A0A2M7XLR5</accession>
<dbReference type="Pfam" id="PF00675">
    <property type="entry name" value="Peptidase_M16"/>
    <property type="match status" value="1"/>
</dbReference>
<feature type="domain" description="Peptidase M16 N-terminal" evidence="2">
    <location>
        <begin position="1"/>
        <end position="94"/>
    </location>
</feature>
<comment type="similarity">
    <text evidence="1">Belongs to the peptidase M16 family.</text>
</comment>
<sequence length="374" mass="43243">MEHMLFKGTKKRPTTLDISSTLDSIGAEFSGGTEKEWTIYYVKANTAHQNLAFDILADMVLNSKLEEEEIERERGVIIEELNMYEDTPIQKISEVFESLLYSPTPLSWYVGGLKENIRAIKRDDFLEYQKRLYFASNMVIVKAGKVDEKEALSLTEKYFGKLKFQEKEKFQPAIYLKQKAPRVRLRSKKTNQSHFCLGFRGYPNSHPDHYVLSVLAIILGGSMSSRMFIQVRERRGLAYYIQTSKDFYLDTGYLVTQAGVDVNKIDEAIKVILNEYWQIVEKKVDLKELNKAKEFLKGRLILALEHSDAVAEKYALQALLEKKIKDPQEIIETVDKITSEDIQRVAKDIFAPEKLNLAIIGPYNDEERFLKLLR</sequence>
<dbReference type="InterPro" id="IPR007863">
    <property type="entry name" value="Peptidase_M16_C"/>
</dbReference>